<dbReference type="SUPFAM" id="SSF54593">
    <property type="entry name" value="Glyoxalase/Bleomycin resistance protein/Dihydroxybiphenyl dioxygenase"/>
    <property type="match status" value="1"/>
</dbReference>
<dbReference type="KEGG" id="abac:LuPra_00328"/>
<gene>
    <name evidence="2" type="ORF">LuPra_00328</name>
</gene>
<dbReference type="InterPro" id="IPR029068">
    <property type="entry name" value="Glyas_Bleomycin-R_OHBP_Dase"/>
</dbReference>
<accession>A0A143PF68</accession>
<evidence type="ECO:0000313" key="3">
    <source>
        <dbReference type="Proteomes" id="UP000076079"/>
    </source>
</evidence>
<keyword evidence="3" id="KW-1185">Reference proteome</keyword>
<evidence type="ECO:0000313" key="2">
    <source>
        <dbReference type="EMBL" id="AMY07161.1"/>
    </source>
</evidence>
<dbReference type="PANTHER" id="PTHR33990:SF1">
    <property type="entry name" value="PROTEIN YJDN"/>
    <property type="match status" value="1"/>
</dbReference>
<dbReference type="RefSeq" id="WP_110169149.1">
    <property type="nucleotide sequence ID" value="NZ_CP015136.1"/>
</dbReference>
<dbReference type="InterPro" id="IPR004360">
    <property type="entry name" value="Glyas_Fos-R_dOase_dom"/>
</dbReference>
<protein>
    <recommendedName>
        <fullName evidence="1">Glyoxalase/fosfomycin resistance/dioxygenase domain-containing protein</fullName>
    </recommendedName>
</protein>
<evidence type="ECO:0000259" key="1">
    <source>
        <dbReference type="Pfam" id="PF00903"/>
    </source>
</evidence>
<dbReference type="OrthoDB" id="9795306at2"/>
<dbReference type="STRING" id="1855912.LuPra_00328"/>
<feature type="domain" description="Glyoxalase/fosfomycin resistance/dioxygenase" evidence="1">
    <location>
        <begin position="12"/>
        <end position="133"/>
    </location>
</feature>
<organism evidence="2 3">
    <name type="scientific">Luteitalea pratensis</name>
    <dbReference type="NCBI Taxonomy" id="1855912"/>
    <lineage>
        <taxon>Bacteria</taxon>
        <taxon>Pseudomonadati</taxon>
        <taxon>Acidobacteriota</taxon>
        <taxon>Vicinamibacteria</taxon>
        <taxon>Vicinamibacterales</taxon>
        <taxon>Vicinamibacteraceae</taxon>
        <taxon>Luteitalea</taxon>
    </lineage>
</organism>
<sequence length="139" mass="15027">MALKTVNAYLNFDGTASDAIALYERALGANVQYLQRFGEMPGSTFTGDDANRVMHATLALGSGTLMISDSMPGAAPSRGTAIQVCIQYDGTDDVDRHFAAMSEGAQVTMPLENTFWGARFGTLTDRYGVNWMFNAELPK</sequence>
<dbReference type="Gene3D" id="3.10.180.10">
    <property type="entry name" value="2,3-Dihydroxybiphenyl 1,2-Dioxygenase, domain 1"/>
    <property type="match status" value="1"/>
</dbReference>
<reference evidence="2 3" key="1">
    <citation type="journal article" date="2016" name="Genome Announc.">
        <title>First Complete Genome Sequence of a Subdivision 6 Acidobacterium Strain.</title>
        <authorList>
            <person name="Huang S."/>
            <person name="Vieira S."/>
            <person name="Bunk B."/>
            <person name="Riedel T."/>
            <person name="Sproer C."/>
            <person name="Overmann J."/>
        </authorList>
    </citation>
    <scope>NUCLEOTIDE SEQUENCE [LARGE SCALE GENOMIC DNA]</scope>
    <source>
        <strain evidence="3">DSM 100886 HEG_-6_39</strain>
    </source>
</reference>
<dbReference type="CDD" id="cd06588">
    <property type="entry name" value="PhnB_like"/>
    <property type="match status" value="1"/>
</dbReference>
<reference evidence="3" key="2">
    <citation type="submission" date="2016-04" db="EMBL/GenBank/DDBJ databases">
        <title>First Complete Genome Sequence of a Subdivision 6 Acidobacterium.</title>
        <authorList>
            <person name="Huang S."/>
            <person name="Vieira S."/>
            <person name="Bunk B."/>
            <person name="Riedel T."/>
            <person name="Sproeer C."/>
            <person name="Overmann J."/>
        </authorList>
    </citation>
    <scope>NUCLEOTIDE SEQUENCE [LARGE SCALE GENOMIC DNA]</scope>
    <source>
        <strain evidence="3">DSM 100886 HEG_-6_39</strain>
    </source>
</reference>
<name>A0A143PF68_LUTPR</name>
<dbReference type="PANTHER" id="PTHR33990">
    <property type="entry name" value="PROTEIN YJDN-RELATED"/>
    <property type="match status" value="1"/>
</dbReference>
<dbReference type="EMBL" id="CP015136">
    <property type="protein sequence ID" value="AMY07161.1"/>
    <property type="molecule type" value="Genomic_DNA"/>
</dbReference>
<dbReference type="AlphaFoldDB" id="A0A143PF68"/>
<dbReference type="Pfam" id="PF00903">
    <property type="entry name" value="Glyoxalase"/>
    <property type="match status" value="1"/>
</dbReference>
<dbReference type="Proteomes" id="UP000076079">
    <property type="component" value="Chromosome"/>
</dbReference>
<dbReference type="InterPro" id="IPR028973">
    <property type="entry name" value="PhnB-like"/>
</dbReference>
<proteinExistence type="predicted"/>